<dbReference type="AlphaFoldDB" id="A0A9D1I3Z3"/>
<dbReference type="InterPro" id="IPR004299">
    <property type="entry name" value="MBOAT_fam"/>
</dbReference>
<feature type="transmembrane region" description="Helical" evidence="10">
    <location>
        <begin position="77"/>
        <end position="95"/>
    </location>
</feature>
<feature type="transmembrane region" description="Helical" evidence="10">
    <location>
        <begin position="408"/>
        <end position="426"/>
    </location>
</feature>
<keyword evidence="5 10" id="KW-0812">Transmembrane</keyword>
<feature type="transmembrane region" description="Helical" evidence="10">
    <location>
        <begin position="47"/>
        <end position="65"/>
    </location>
</feature>
<dbReference type="PANTHER" id="PTHR13285:SF23">
    <property type="entry name" value="TEICHOIC ACID D-ALANYLTRANSFERASE"/>
    <property type="match status" value="1"/>
</dbReference>
<dbReference type="Pfam" id="PF03062">
    <property type="entry name" value="MBOAT"/>
    <property type="match status" value="1"/>
</dbReference>
<keyword evidence="4 9" id="KW-0808">Transferase</keyword>
<dbReference type="PIRSF" id="PIRSF500217">
    <property type="entry name" value="AlgI"/>
    <property type="match status" value="1"/>
</dbReference>
<sequence>MVFSTVEFIFIFLPVFLILYFLVPVQYRNLLLFAGSVVFYAAGTLDKPVYILILLLSVIVNFALGRMIQDSSKPKRILTAGIIYNLAWLVIFKYADFIIENINHAVQSLGGGQAVQPLNLLLPVGISFYTFSSISYLIDVYRHDIKAEKNLINFGTYFTMFPKITTGPITRFETIKRDLKNRTASMESLDDGLRTFALGLGFKVLLADRIGSCWSDIQAVGFESISAPVAWMGIFAYSFQLYFDFYGYSMMAMGLGRIMGFSIPQNFAHPYESLSMTEFWRRWHMSLGSWFRDYVYIPLGGNRRSVPRVYLNLLVVWALTGIWHGAGWNFVIWGLFLFACIAIEKAGLKRLLDRVKPLGHLYMFFMIPLSWMIFAITDIDKLGIYVSRLFDFAGTGSDTVFEGDLAKFWGMYGVLMLICLVMSLSIPERLFAKIRNTIFGTVILFVIFWASAYLIYLGLNDPFLYFRF</sequence>
<gene>
    <name evidence="11" type="ORF">IAD16_00010</name>
</gene>
<keyword evidence="7 9" id="KW-0472">Membrane</keyword>
<protein>
    <submittedName>
        <fullName evidence="11">MBOAT family protein</fullName>
    </submittedName>
</protein>
<dbReference type="Proteomes" id="UP000824091">
    <property type="component" value="Unassembled WGS sequence"/>
</dbReference>
<name>A0A9D1I3Z3_9FIRM</name>
<dbReference type="PANTHER" id="PTHR13285">
    <property type="entry name" value="ACYLTRANSFERASE"/>
    <property type="match status" value="1"/>
</dbReference>
<dbReference type="GO" id="GO:0016746">
    <property type="term" value="F:acyltransferase activity"/>
    <property type="evidence" value="ECO:0007669"/>
    <property type="project" value="UniProtKB-KW"/>
</dbReference>
<evidence type="ECO:0000256" key="1">
    <source>
        <dbReference type="ARBA" id="ARBA00004651"/>
    </source>
</evidence>
<evidence type="ECO:0000256" key="6">
    <source>
        <dbReference type="ARBA" id="ARBA00022989"/>
    </source>
</evidence>
<keyword evidence="8 9" id="KW-0012">Acyltransferase</keyword>
<evidence type="ECO:0000256" key="9">
    <source>
        <dbReference type="PIRNR" id="PIRNR016636"/>
    </source>
</evidence>
<dbReference type="EMBL" id="DVMO01000001">
    <property type="protein sequence ID" value="HIU26748.1"/>
    <property type="molecule type" value="Genomic_DNA"/>
</dbReference>
<comment type="subcellular location">
    <subcellularLocation>
        <location evidence="1">Cell membrane</location>
        <topology evidence="1">Multi-pass membrane protein</topology>
    </subcellularLocation>
</comment>
<evidence type="ECO:0000256" key="3">
    <source>
        <dbReference type="ARBA" id="ARBA00022475"/>
    </source>
</evidence>
<feature type="transmembrane region" description="Helical" evidence="10">
    <location>
        <begin position="360"/>
        <end position="377"/>
    </location>
</feature>
<feature type="transmembrane region" description="Helical" evidence="10">
    <location>
        <begin position="7"/>
        <end position="27"/>
    </location>
</feature>
<keyword evidence="6 10" id="KW-1133">Transmembrane helix</keyword>
<evidence type="ECO:0000256" key="7">
    <source>
        <dbReference type="ARBA" id="ARBA00023136"/>
    </source>
</evidence>
<evidence type="ECO:0000256" key="8">
    <source>
        <dbReference type="ARBA" id="ARBA00023315"/>
    </source>
</evidence>
<dbReference type="PIRSF" id="PIRSF016636">
    <property type="entry name" value="AlgI_DltB"/>
    <property type="match status" value="1"/>
</dbReference>
<evidence type="ECO:0000256" key="2">
    <source>
        <dbReference type="ARBA" id="ARBA00010323"/>
    </source>
</evidence>
<feature type="transmembrane region" description="Helical" evidence="10">
    <location>
        <begin position="438"/>
        <end position="459"/>
    </location>
</feature>
<comment type="similarity">
    <text evidence="2 9">Belongs to the membrane-bound acyltransferase family.</text>
</comment>
<dbReference type="InterPro" id="IPR028362">
    <property type="entry name" value="AlgI"/>
</dbReference>
<dbReference type="InterPro" id="IPR024194">
    <property type="entry name" value="Ac/AlaTfrase_AlgI/DltB"/>
</dbReference>
<dbReference type="InterPro" id="IPR051085">
    <property type="entry name" value="MB_O-acyltransferase"/>
</dbReference>
<proteinExistence type="inferred from homology"/>
<feature type="transmembrane region" description="Helical" evidence="10">
    <location>
        <begin position="115"/>
        <end position="138"/>
    </location>
</feature>
<evidence type="ECO:0000256" key="10">
    <source>
        <dbReference type="SAM" id="Phobius"/>
    </source>
</evidence>
<evidence type="ECO:0000313" key="12">
    <source>
        <dbReference type="Proteomes" id="UP000824091"/>
    </source>
</evidence>
<comment type="caution">
    <text evidence="11">The sequence shown here is derived from an EMBL/GenBank/DDBJ whole genome shotgun (WGS) entry which is preliminary data.</text>
</comment>
<organism evidence="11 12">
    <name type="scientific">Candidatus Fimisoma avicola</name>
    <dbReference type="NCBI Taxonomy" id="2840826"/>
    <lineage>
        <taxon>Bacteria</taxon>
        <taxon>Bacillati</taxon>
        <taxon>Bacillota</taxon>
        <taxon>Clostridia</taxon>
        <taxon>Eubacteriales</taxon>
        <taxon>Candidatus Fimisoma</taxon>
    </lineage>
</organism>
<dbReference type="GO" id="GO:0042121">
    <property type="term" value="P:alginic acid biosynthetic process"/>
    <property type="evidence" value="ECO:0007669"/>
    <property type="project" value="InterPro"/>
</dbReference>
<accession>A0A9D1I3Z3</accession>
<reference evidence="11" key="1">
    <citation type="submission" date="2020-10" db="EMBL/GenBank/DDBJ databases">
        <authorList>
            <person name="Gilroy R."/>
        </authorList>
    </citation>
    <scope>NUCLEOTIDE SEQUENCE</scope>
    <source>
        <strain evidence="11">11300</strain>
    </source>
</reference>
<evidence type="ECO:0000256" key="4">
    <source>
        <dbReference type="ARBA" id="ARBA00022679"/>
    </source>
</evidence>
<evidence type="ECO:0000313" key="11">
    <source>
        <dbReference type="EMBL" id="HIU26748.1"/>
    </source>
</evidence>
<reference evidence="11" key="2">
    <citation type="journal article" date="2021" name="PeerJ">
        <title>Extensive microbial diversity within the chicken gut microbiome revealed by metagenomics and culture.</title>
        <authorList>
            <person name="Gilroy R."/>
            <person name="Ravi A."/>
            <person name="Getino M."/>
            <person name="Pursley I."/>
            <person name="Horton D.L."/>
            <person name="Alikhan N.F."/>
            <person name="Baker D."/>
            <person name="Gharbi K."/>
            <person name="Hall N."/>
            <person name="Watson M."/>
            <person name="Adriaenssens E.M."/>
            <person name="Foster-Nyarko E."/>
            <person name="Jarju S."/>
            <person name="Secka A."/>
            <person name="Antonio M."/>
            <person name="Oren A."/>
            <person name="Chaudhuri R.R."/>
            <person name="La Ragione R."/>
            <person name="Hildebrand F."/>
            <person name="Pallen M.J."/>
        </authorList>
    </citation>
    <scope>NUCLEOTIDE SEQUENCE</scope>
    <source>
        <strain evidence="11">11300</strain>
    </source>
</reference>
<evidence type="ECO:0000256" key="5">
    <source>
        <dbReference type="ARBA" id="ARBA00022692"/>
    </source>
</evidence>
<keyword evidence="3 9" id="KW-1003">Cell membrane</keyword>
<dbReference type="GO" id="GO:0005886">
    <property type="term" value="C:plasma membrane"/>
    <property type="evidence" value="ECO:0007669"/>
    <property type="project" value="UniProtKB-SubCell"/>
</dbReference>